<evidence type="ECO:0000256" key="1">
    <source>
        <dbReference type="SAM" id="SignalP"/>
    </source>
</evidence>
<evidence type="ECO:0000313" key="2">
    <source>
        <dbReference type="EMBL" id="KAF7999435.1"/>
    </source>
</evidence>
<protein>
    <submittedName>
        <fullName evidence="2">Uncharacterized protein</fullName>
    </submittedName>
</protein>
<evidence type="ECO:0000313" key="3">
    <source>
        <dbReference type="Proteomes" id="UP000649328"/>
    </source>
</evidence>
<feature type="signal peptide" evidence="1">
    <location>
        <begin position="1"/>
        <end position="15"/>
    </location>
</feature>
<proteinExistence type="predicted"/>
<keyword evidence="1" id="KW-0732">Signal</keyword>
<sequence>MNFLVLLLLAQAVFCTPIPANLKLKASEPRSLSMRPIDPLATREAHYLGSGNAVDHISFDSVERRAEPIDVLEYKMGTPKQY</sequence>
<dbReference type="EMBL" id="JACBPP010000009">
    <property type="protein sequence ID" value="KAF7999435.1"/>
    <property type="molecule type" value="Genomic_DNA"/>
</dbReference>
<dbReference type="AlphaFoldDB" id="A0A8H7GL37"/>
<comment type="caution">
    <text evidence="2">The sequence shown here is derived from an EMBL/GenBank/DDBJ whole genome shotgun (WGS) entry which is preliminary data.</text>
</comment>
<keyword evidence="3" id="KW-1185">Reference proteome</keyword>
<accession>A0A8H7GL37</accession>
<name>A0A8H7GL37_9ASCO</name>
<gene>
    <name evidence="2" type="ORF">HF325_006111</name>
</gene>
<reference evidence="2" key="1">
    <citation type="submission" date="2020-10" db="EMBL/GenBank/DDBJ databases">
        <title>The Whole-Genome Sequence of Metschnikowia persimmonesis, a Novel Endophytic Yeast Species Isolated from Medicinal Plant Diospyros kaki Thumb.</title>
        <authorList>
            <person name="Rahmat E."/>
            <person name="Kang Y."/>
        </authorList>
    </citation>
    <scope>NUCLEOTIDE SEQUENCE</scope>
    <source>
        <strain evidence="2">KIOM G15050</strain>
    </source>
</reference>
<feature type="chain" id="PRO_5034898345" evidence="1">
    <location>
        <begin position="16"/>
        <end position="82"/>
    </location>
</feature>
<organism evidence="2 3">
    <name type="scientific">Metschnikowia pulcherrima</name>
    <dbReference type="NCBI Taxonomy" id="27326"/>
    <lineage>
        <taxon>Eukaryota</taxon>
        <taxon>Fungi</taxon>
        <taxon>Dikarya</taxon>
        <taxon>Ascomycota</taxon>
        <taxon>Saccharomycotina</taxon>
        <taxon>Pichiomycetes</taxon>
        <taxon>Metschnikowiaceae</taxon>
        <taxon>Metschnikowia</taxon>
    </lineage>
</organism>
<dbReference type="Proteomes" id="UP000649328">
    <property type="component" value="Unassembled WGS sequence"/>
</dbReference>